<dbReference type="AlphaFoldDB" id="A0A1H9LYI1"/>
<dbReference type="EMBL" id="FOGL01000001">
    <property type="protein sequence ID" value="SER16369.1"/>
    <property type="molecule type" value="Genomic_DNA"/>
</dbReference>
<feature type="short sequence motif" description="GXSXG" evidence="2">
    <location>
        <begin position="36"/>
        <end position="40"/>
    </location>
</feature>
<reference evidence="4 5" key="1">
    <citation type="submission" date="2016-10" db="EMBL/GenBank/DDBJ databases">
        <authorList>
            <person name="de Groot N.N."/>
        </authorList>
    </citation>
    <scope>NUCLEOTIDE SEQUENCE [LARGE SCALE GENOMIC DNA]</scope>
    <source>
        <strain evidence="4 5">CGMCC 1.7727</strain>
    </source>
</reference>
<dbReference type="RefSeq" id="WP_089738550.1">
    <property type="nucleotide sequence ID" value="NZ_FOGL01000001.1"/>
</dbReference>
<dbReference type="PANTHER" id="PTHR46394">
    <property type="entry name" value="ANNEXIN"/>
    <property type="match status" value="1"/>
</dbReference>
<keyword evidence="2" id="KW-0378">Hydrolase</keyword>
<dbReference type="SUPFAM" id="SSF52151">
    <property type="entry name" value="FabD/lysophospholipase-like"/>
    <property type="match status" value="1"/>
</dbReference>
<comment type="caution">
    <text evidence="2">Lacks conserved residue(s) required for the propagation of feature annotation.</text>
</comment>
<proteinExistence type="predicted"/>
<dbReference type="PANTHER" id="PTHR46394:SF1">
    <property type="entry name" value="PNPLA DOMAIN-CONTAINING PROTEIN"/>
    <property type="match status" value="1"/>
</dbReference>
<dbReference type="CDD" id="cd07207">
    <property type="entry name" value="Pat_ExoU_VipD_like"/>
    <property type="match status" value="1"/>
</dbReference>
<feature type="domain" description="PNPLA" evidence="3">
    <location>
        <begin position="5"/>
        <end position="199"/>
    </location>
</feature>
<protein>
    <submittedName>
        <fullName evidence="4">NTE family protein</fullName>
    </submittedName>
</protein>
<keyword evidence="1 2" id="KW-0443">Lipid metabolism</keyword>
<evidence type="ECO:0000256" key="1">
    <source>
        <dbReference type="ARBA" id="ARBA00023098"/>
    </source>
</evidence>
<dbReference type="Gene3D" id="3.40.1090.10">
    <property type="entry name" value="Cytosolic phospholipase A2 catalytic domain"/>
    <property type="match status" value="2"/>
</dbReference>
<sequence length="299" mass="34020">MKVDGVFSGGGVKAFVFIGALQALEEENIYFERVAGTSAGALLAALIAAGYRAKEIKELFLEIEITQFQDQSRLSSALPFLKWVTLYKTMGLYRGGKFEQWIERLLKDKGIYTFSDIGLERLKIVAADITLNRVIVFPDDLMTAYHINPSSYSISKALRSSISIPYFFRPSNILNPLTKQKSLIVDGMILSNFPIWIFENTSGRKERPILGMQLTSPTPFSNMKQINNSVDLLKAMISTMRRATDQRYIHKNIADQILFFPVDEVEATDFDIPTNKRADLIVYGYKRTKKFLTKWKNRA</sequence>
<dbReference type="OrthoDB" id="9770965at2"/>
<dbReference type="Pfam" id="PF01734">
    <property type="entry name" value="Patatin"/>
    <property type="match status" value="1"/>
</dbReference>
<dbReference type="GO" id="GO:0016042">
    <property type="term" value="P:lipid catabolic process"/>
    <property type="evidence" value="ECO:0007669"/>
    <property type="project" value="UniProtKB-UniRule"/>
</dbReference>
<evidence type="ECO:0000313" key="5">
    <source>
        <dbReference type="Proteomes" id="UP000199687"/>
    </source>
</evidence>
<evidence type="ECO:0000313" key="4">
    <source>
        <dbReference type="EMBL" id="SER16369.1"/>
    </source>
</evidence>
<keyword evidence="2" id="KW-0442">Lipid degradation</keyword>
<keyword evidence="5" id="KW-1185">Reference proteome</keyword>
<dbReference type="PROSITE" id="PS51635">
    <property type="entry name" value="PNPLA"/>
    <property type="match status" value="1"/>
</dbReference>
<dbReference type="Proteomes" id="UP000199687">
    <property type="component" value="Unassembled WGS sequence"/>
</dbReference>
<dbReference type="InterPro" id="IPR016035">
    <property type="entry name" value="Acyl_Trfase/lysoPLipase"/>
</dbReference>
<organism evidence="4 5">
    <name type="scientific">Gracilibacillus ureilyticus</name>
    <dbReference type="NCBI Taxonomy" id="531814"/>
    <lineage>
        <taxon>Bacteria</taxon>
        <taxon>Bacillati</taxon>
        <taxon>Bacillota</taxon>
        <taxon>Bacilli</taxon>
        <taxon>Bacillales</taxon>
        <taxon>Bacillaceae</taxon>
        <taxon>Gracilibacillus</taxon>
    </lineage>
</organism>
<name>A0A1H9LYI1_9BACI</name>
<dbReference type="STRING" id="531814.SAMN04487944_101461"/>
<dbReference type="InterPro" id="IPR052580">
    <property type="entry name" value="Lipid_Hydrolase"/>
</dbReference>
<feature type="active site" description="Nucleophile" evidence="2">
    <location>
        <position position="38"/>
    </location>
</feature>
<evidence type="ECO:0000259" key="3">
    <source>
        <dbReference type="PROSITE" id="PS51635"/>
    </source>
</evidence>
<accession>A0A1H9LYI1</accession>
<dbReference type="GO" id="GO:0016787">
    <property type="term" value="F:hydrolase activity"/>
    <property type="evidence" value="ECO:0007669"/>
    <property type="project" value="UniProtKB-UniRule"/>
</dbReference>
<feature type="active site" description="Proton acceptor" evidence="2">
    <location>
        <position position="186"/>
    </location>
</feature>
<gene>
    <name evidence="4" type="ORF">SAMN04487944_101461</name>
</gene>
<evidence type="ECO:0000256" key="2">
    <source>
        <dbReference type="PROSITE-ProRule" id="PRU01161"/>
    </source>
</evidence>
<dbReference type="InterPro" id="IPR002641">
    <property type="entry name" value="PNPLA_dom"/>
</dbReference>